<organism evidence="1 2">
    <name type="scientific">Micromonospora inyonensis</name>
    <dbReference type="NCBI Taxonomy" id="47866"/>
    <lineage>
        <taxon>Bacteria</taxon>
        <taxon>Bacillati</taxon>
        <taxon>Actinomycetota</taxon>
        <taxon>Actinomycetes</taxon>
        <taxon>Micromonosporales</taxon>
        <taxon>Micromonosporaceae</taxon>
        <taxon>Micromonospora</taxon>
    </lineage>
</organism>
<dbReference type="Proteomes" id="UP000198906">
    <property type="component" value="Unassembled WGS sequence"/>
</dbReference>
<dbReference type="AlphaFoldDB" id="A0A1C6S856"/>
<keyword evidence="2" id="KW-1185">Reference proteome</keyword>
<proteinExistence type="predicted"/>
<protein>
    <submittedName>
        <fullName evidence="1">Uncharacterized protein</fullName>
    </submittedName>
</protein>
<sequence length="226" mass="24453">MTGAGEVATVLVVFGRGVRCEQGRYLLTAASIARVEAAVGYVTTHTSSYRWSARQDQPPRVVFTGGWAEACDRAEPPPAGSREADLMVRHARLAGLDGTPTCGRSPVPAARSRTSYRLPRTGYYPTTSWMPRIPWASCRMSGTCHGIRLLAARVPGLRGAALLDVPAFGGEPERGGSERLLRVAARLTLMGARTSADLLRREEQAITRLRRVERALRRPGTAGSAR</sequence>
<accession>A0A1C6S856</accession>
<dbReference type="EMBL" id="FMHU01000002">
    <property type="protein sequence ID" value="SCL25656.1"/>
    <property type="molecule type" value="Genomic_DNA"/>
</dbReference>
<name>A0A1C6S856_9ACTN</name>
<evidence type="ECO:0000313" key="1">
    <source>
        <dbReference type="EMBL" id="SCL25656.1"/>
    </source>
</evidence>
<evidence type="ECO:0000313" key="2">
    <source>
        <dbReference type="Proteomes" id="UP000198906"/>
    </source>
</evidence>
<reference evidence="2" key="1">
    <citation type="submission" date="2016-06" db="EMBL/GenBank/DDBJ databases">
        <authorList>
            <person name="Varghese N."/>
        </authorList>
    </citation>
    <scope>NUCLEOTIDE SEQUENCE [LARGE SCALE GENOMIC DNA]</scope>
    <source>
        <strain evidence="2">DSM 46123</strain>
    </source>
</reference>
<gene>
    <name evidence="1" type="ORF">GA0074694_4285</name>
</gene>